<proteinExistence type="predicted"/>
<reference evidence="1 2" key="1">
    <citation type="journal article" date="2019" name="Int. J. Syst. Evol. Microbiol.">
        <title>The Global Catalogue of Microorganisms (GCM) 10K type strain sequencing project: providing services to taxonomists for standard genome sequencing and annotation.</title>
        <authorList>
            <consortium name="The Broad Institute Genomics Platform"/>
            <consortium name="The Broad Institute Genome Sequencing Center for Infectious Disease"/>
            <person name="Wu L."/>
            <person name="Ma J."/>
        </authorList>
    </citation>
    <scope>NUCLEOTIDE SEQUENCE [LARGE SCALE GENOMIC DNA]</scope>
    <source>
        <strain evidence="1 2">JCM 11136</strain>
    </source>
</reference>
<accession>A0ABN1RAC5</accession>
<protein>
    <recommendedName>
        <fullName evidence="3">Transcriptional regulator</fullName>
    </recommendedName>
</protein>
<evidence type="ECO:0000313" key="1">
    <source>
        <dbReference type="EMBL" id="GAA0954014.1"/>
    </source>
</evidence>
<dbReference type="EMBL" id="BAAAHQ010000063">
    <property type="protein sequence ID" value="GAA0954014.1"/>
    <property type="molecule type" value="Genomic_DNA"/>
</dbReference>
<sequence>MTAYHHDKVVTVPRDEYEALKAGVRRLRREVGRQQALHAIMANASDPGPTRTFTRDKLAAEWGISGSHPLSVSENRSLRGLA</sequence>
<keyword evidence="2" id="KW-1185">Reference proteome</keyword>
<comment type="caution">
    <text evidence="1">The sequence shown here is derived from an EMBL/GenBank/DDBJ whole genome shotgun (WGS) entry which is preliminary data.</text>
</comment>
<dbReference type="Proteomes" id="UP001501578">
    <property type="component" value="Unassembled WGS sequence"/>
</dbReference>
<name>A0ABN1RAC5_9ACTN</name>
<organism evidence="1 2">
    <name type="scientific">Nonomuraea longicatena</name>
    <dbReference type="NCBI Taxonomy" id="83682"/>
    <lineage>
        <taxon>Bacteria</taxon>
        <taxon>Bacillati</taxon>
        <taxon>Actinomycetota</taxon>
        <taxon>Actinomycetes</taxon>
        <taxon>Streptosporangiales</taxon>
        <taxon>Streptosporangiaceae</taxon>
        <taxon>Nonomuraea</taxon>
    </lineage>
</organism>
<dbReference type="RefSeq" id="WP_343955316.1">
    <property type="nucleotide sequence ID" value="NZ_BAAAHQ010000063.1"/>
</dbReference>
<evidence type="ECO:0000313" key="2">
    <source>
        <dbReference type="Proteomes" id="UP001501578"/>
    </source>
</evidence>
<gene>
    <name evidence="1" type="ORF">GCM10009560_77470</name>
</gene>
<evidence type="ECO:0008006" key="3">
    <source>
        <dbReference type="Google" id="ProtNLM"/>
    </source>
</evidence>